<evidence type="ECO:0000256" key="4">
    <source>
        <dbReference type="SAM" id="MobiDB-lite"/>
    </source>
</evidence>
<dbReference type="InterPro" id="IPR009057">
    <property type="entry name" value="Homeodomain-like_sf"/>
</dbReference>
<dbReference type="SMART" id="SM00389">
    <property type="entry name" value="HOX"/>
    <property type="match status" value="1"/>
</dbReference>
<feature type="compositionally biased region" description="Basic and acidic residues" evidence="4">
    <location>
        <begin position="243"/>
        <end position="253"/>
    </location>
</feature>
<dbReference type="AlphaFoldDB" id="A0A2R6R6I6"/>
<feature type="region of interest" description="Disordered" evidence="4">
    <location>
        <begin position="241"/>
        <end position="260"/>
    </location>
</feature>
<feature type="DNA-binding region" description="Homeobox" evidence="2">
    <location>
        <begin position="11"/>
        <end position="70"/>
    </location>
</feature>
<comment type="subcellular location">
    <subcellularLocation>
        <location evidence="1 2 3">Nucleus</location>
    </subcellularLocation>
</comment>
<dbReference type="Proteomes" id="UP000241394">
    <property type="component" value="Chromosome LG9"/>
</dbReference>
<dbReference type="PANTHER" id="PTHR47713:SF2">
    <property type="entry name" value="HOMEODOMAIN-LIKE SUPERFAMILY PROTEIN"/>
    <property type="match status" value="1"/>
</dbReference>
<feature type="compositionally biased region" description="Basic and acidic residues" evidence="4">
    <location>
        <begin position="105"/>
        <end position="115"/>
    </location>
</feature>
<accession>A0A2R6R6I6</accession>
<reference evidence="7" key="2">
    <citation type="journal article" date="2018" name="BMC Genomics">
        <title>A manually annotated Actinidia chinensis var. chinensis (kiwifruit) genome highlights the challenges associated with draft genomes and gene prediction in plants.</title>
        <authorList>
            <person name="Pilkington S.M."/>
            <person name="Crowhurst R."/>
            <person name="Hilario E."/>
            <person name="Nardozza S."/>
            <person name="Fraser L."/>
            <person name="Peng Y."/>
            <person name="Gunaseelan K."/>
            <person name="Simpson R."/>
            <person name="Tahir J."/>
            <person name="Deroles S.C."/>
            <person name="Templeton K."/>
            <person name="Luo Z."/>
            <person name="Davy M."/>
            <person name="Cheng C."/>
            <person name="McNeilage M."/>
            <person name="Scaglione D."/>
            <person name="Liu Y."/>
            <person name="Zhang Q."/>
            <person name="Datson P."/>
            <person name="De Silva N."/>
            <person name="Gardiner S.E."/>
            <person name="Bassett H."/>
            <person name="Chagne D."/>
            <person name="McCallum J."/>
            <person name="Dzierzon H."/>
            <person name="Deng C."/>
            <person name="Wang Y.Y."/>
            <person name="Barron L."/>
            <person name="Manako K."/>
            <person name="Bowen J."/>
            <person name="Foster T.M."/>
            <person name="Erridge Z.A."/>
            <person name="Tiffin H."/>
            <person name="Waite C.N."/>
            <person name="Davies K.M."/>
            <person name="Grierson E.P."/>
            <person name="Laing W.A."/>
            <person name="Kirk R."/>
            <person name="Chen X."/>
            <person name="Wood M."/>
            <person name="Montefiori M."/>
            <person name="Brummell D.A."/>
            <person name="Schwinn K.E."/>
            <person name="Catanach A."/>
            <person name="Fullerton C."/>
            <person name="Li D."/>
            <person name="Meiyalaghan S."/>
            <person name="Nieuwenhuizen N."/>
            <person name="Read N."/>
            <person name="Prakash R."/>
            <person name="Hunter D."/>
            <person name="Zhang H."/>
            <person name="McKenzie M."/>
            <person name="Knabel M."/>
            <person name="Harris A."/>
            <person name="Allan A.C."/>
            <person name="Gleave A."/>
            <person name="Chen A."/>
            <person name="Janssen B.J."/>
            <person name="Plunkett B."/>
            <person name="Ampomah-Dwamena C."/>
            <person name="Voogd C."/>
            <person name="Leif D."/>
            <person name="Lafferty D."/>
            <person name="Souleyre E.J.F."/>
            <person name="Varkonyi-Gasic E."/>
            <person name="Gambi F."/>
            <person name="Hanley J."/>
            <person name="Yao J.L."/>
            <person name="Cheung J."/>
            <person name="David K.M."/>
            <person name="Warren B."/>
            <person name="Marsh K."/>
            <person name="Snowden K.C."/>
            <person name="Lin-Wang K."/>
            <person name="Brian L."/>
            <person name="Martinez-Sanchez M."/>
            <person name="Wang M."/>
            <person name="Ileperuma N."/>
            <person name="Macnee N."/>
            <person name="Campin R."/>
            <person name="McAtee P."/>
            <person name="Drummond R.S.M."/>
            <person name="Espley R.V."/>
            <person name="Ireland H.S."/>
            <person name="Wu R."/>
            <person name="Atkinson R.G."/>
            <person name="Karunairetnam S."/>
            <person name="Bulley S."/>
            <person name="Chunkath S."/>
            <person name="Hanley Z."/>
            <person name="Storey R."/>
            <person name="Thrimawithana A.H."/>
            <person name="Thomson S."/>
            <person name="David C."/>
            <person name="Testolin R."/>
            <person name="Huang H."/>
            <person name="Hellens R.P."/>
            <person name="Schaffer R.J."/>
        </authorList>
    </citation>
    <scope>NUCLEOTIDE SEQUENCE [LARGE SCALE GENOMIC DNA]</scope>
    <source>
        <strain evidence="7">cv. Red5</strain>
    </source>
</reference>
<dbReference type="OrthoDB" id="6159439at2759"/>
<dbReference type="PROSITE" id="PS50071">
    <property type="entry name" value="HOMEOBOX_2"/>
    <property type="match status" value="1"/>
</dbReference>
<dbReference type="FunCoup" id="A0A2R6R6I6">
    <property type="interactions" value="1233"/>
</dbReference>
<protein>
    <submittedName>
        <fullName evidence="6">Homeobox-DDT domain protein</fullName>
    </submittedName>
</protein>
<evidence type="ECO:0000259" key="5">
    <source>
        <dbReference type="PROSITE" id="PS50071"/>
    </source>
</evidence>
<feature type="domain" description="Homeobox" evidence="5">
    <location>
        <begin position="9"/>
        <end position="69"/>
    </location>
</feature>
<sequence length="485" mass="55161">MEEDNKALPAKYKKRRLKTPSQVEALEKFYCEHKYPSEEMKSQFAESVGLTEKQVSGWFCHRRLKDKRSLYVEASANGRQDHSSGIIQDRGSGLKQDSCGSTKQGDNRHDPREVESRRFSGQDFSAANLAYEHDCHHNRNYNDMDDTSSGSSLPLQHSFLRQRENHFDVVTPRYVLKNENIEQINLMGLRTRTGPSGYLKVKGKVENAAVTTVKRQLGRHYCEDGPQLGVEFDLLPPDAFESSTREPDNEPHYIGDASPLYSTDVPGIHNKSNSCTKYEAYSSNMSLHTPDLDDTFKIMHGFDDHENSISRRSKPMPLLPNHGNPFPGRKSSLDTKEVSTGEISVYDGSRPYKMRANHDIEGGMRMDYISSRRMPPYDKKVTGGQRESWLCKSDDVSLADAQIEHVKAENSNKTLMYGEYLEMEDRGLSRMMTKDKLHGEMRAMNGDVNSSRVMVHPTNATGVAKRDQDEFLWQQYARKASIAEP</sequence>
<evidence type="ECO:0000256" key="1">
    <source>
        <dbReference type="ARBA" id="ARBA00004123"/>
    </source>
</evidence>
<keyword evidence="7" id="KW-1185">Reference proteome</keyword>
<feature type="region of interest" description="Disordered" evidence="4">
    <location>
        <begin position="76"/>
        <end position="115"/>
    </location>
</feature>
<proteinExistence type="predicted"/>
<dbReference type="CDD" id="cd00086">
    <property type="entry name" value="homeodomain"/>
    <property type="match status" value="1"/>
</dbReference>
<dbReference type="Pfam" id="PF00046">
    <property type="entry name" value="Homeodomain"/>
    <property type="match status" value="1"/>
</dbReference>
<evidence type="ECO:0000313" key="7">
    <source>
        <dbReference type="Proteomes" id="UP000241394"/>
    </source>
</evidence>
<reference evidence="6 7" key="1">
    <citation type="submission" date="2017-07" db="EMBL/GenBank/DDBJ databases">
        <title>An improved, manually edited Actinidia chinensis var. chinensis (kiwifruit) genome highlights the challenges associated with draft genomes and gene prediction in plants.</title>
        <authorList>
            <person name="Pilkington S."/>
            <person name="Crowhurst R."/>
            <person name="Hilario E."/>
            <person name="Nardozza S."/>
            <person name="Fraser L."/>
            <person name="Peng Y."/>
            <person name="Gunaseelan K."/>
            <person name="Simpson R."/>
            <person name="Tahir J."/>
            <person name="Deroles S."/>
            <person name="Templeton K."/>
            <person name="Luo Z."/>
            <person name="Davy M."/>
            <person name="Cheng C."/>
            <person name="Mcneilage M."/>
            <person name="Scaglione D."/>
            <person name="Liu Y."/>
            <person name="Zhang Q."/>
            <person name="Datson P."/>
            <person name="De Silva N."/>
            <person name="Gardiner S."/>
            <person name="Bassett H."/>
            <person name="Chagne D."/>
            <person name="Mccallum J."/>
            <person name="Dzierzon H."/>
            <person name="Deng C."/>
            <person name="Wang Y.-Y."/>
            <person name="Barron N."/>
            <person name="Manako K."/>
            <person name="Bowen J."/>
            <person name="Foster T."/>
            <person name="Erridge Z."/>
            <person name="Tiffin H."/>
            <person name="Waite C."/>
            <person name="Davies K."/>
            <person name="Grierson E."/>
            <person name="Laing W."/>
            <person name="Kirk R."/>
            <person name="Chen X."/>
            <person name="Wood M."/>
            <person name="Montefiori M."/>
            <person name="Brummell D."/>
            <person name="Schwinn K."/>
            <person name="Catanach A."/>
            <person name="Fullerton C."/>
            <person name="Li D."/>
            <person name="Meiyalaghan S."/>
            <person name="Nieuwenhuizen N."/>
            <person name="Read N."/>
            <person name="Prakash R."/>
            <person name="Hunter D."/>
            <person name="Zhang H."/>
            <person name="Mckenzie M."/>
            <person name="Knabel M."/>
            <person name="Harris A."/>
            <person name="Allan A."/>
            <person name="Chen A."/>
            <person name="Janssen B."/>
            <person name="Plunkett B."/>
            <person name="Dwamena C."/>
            <person name="Voogd C."/>
            <person name="Leif D."/>
            <person name="Lafferty D."/>
            <person name="Souleyre E."/>
            <person name="Varkonyi-Gasic E."/>
            <person name="Gambi F."/>
            <person name="Hanley J."/>
            <person name="Yao J.-L."/>
            <person name="Cheung J."/>
            <person name="David K."/>
            <person name="Warren B."/>
            <person name="Marsh K."/>
            <person name="Snowden K."/>
            <person name="Lin-Wang K."/>
            <person name="Brian L."/>
            <person name="Martinez-Sanchez M."/>
            <person name="Wang M."/>
            <person name="Ileperuma N."/>
            <person name="Macnee N."/>
            <person name="Campin R."/>
            <person name="Mcatee P."/>
            <person name="Drummond R."/>
            <person name="Espley R."/>
            <person name="Ireland H."/>
            <person name="Wu R."/>
            <person name="Atkinson R."/>
            <person name="Karunairetnam S."/>
            <person name="Bulley S."/>
            <person name="Chunkath S."/>
            <person name="Hanley Z."/>
            <person name="Storey R."/>
            <person name="Thrimawithana A."/>
            <person name="Thomson S."/>
            <person name="David C."/>
            <person name="Testolin R."/>
        </authorList>
    </citation>
    <scope>NUCLEOTIDE SEQUENCE [LARGE SCALE GENOMIC DNA]</scope>
    <source>
        <strain evidence="7">cv. Red5</strain>
        <tissue evidence="6">Young leaf</tissue>
    </source>
</reference>
<keyword evidence="2 3" id="KW-0238">DNA-binding</keyword>
<name>A0A2R6R6I6_ACTCC</name>
<dbReference type="EMBL" id="NKQK01000009">
    <property type="protein sequence ID" value="PSS21612.1"/>
    <property type="molecule type" value="Genomic_DNA"/>
</dbReference>
<dbReference type="InterPro" id="IPR001356">
    <property type="entry name" value="HD"/>
</dbReference>
<dbReference type="PANTHER" id="PTHR47713">
    <property type="entry name" value="HOMEODOMAIN-LIKE SUPERFAMILY PROTEIN"/>
    <property type="match status" value="1"/>
</dbReference>
<evidence type="ECO:0000256" key="2">
    <source>
        <dbReference type="PROSITE-ProRule" id="PRU00108"/>
    </source>
</evidence>
<evidence type="ECO:0000313" key="6">
    <source>
        <dbReference type="EMBL" id="PSS21612.1"/>
    </source>
</evidence>
<dbReference type="Gene3D" id="1.10.10.60">
    <property type="entry name" value="Homeodomain-like"/>
    <property type="match status" value="1"/>
</dbReference>
<dbReference type="Gramene" id="PSS21612">
    <property type="protein sequence ID" value="PSS21612"/>
    <property type="gene ID" value="CEY00_Acc10661"/>
</dbReference>
<keyword evidence="2 3" id="KW-0371">Homeobox</keyword>
<dbReference type="OMA" id="RANHDIE"/>
<dbReference type="InParanoid" id="A0A2R6R6I6"/>
<dbReference type="GO" id="GO:0003677">
    <property type="term" value="F:DNA binding"/>
    <property type="evidence" value="ECO:0007669"/>
    <property type="project" value="UniProtKB-UniRule"/>
</dbReference>
<dbReference type="STRING" id="1590841.A0A2R6R6I6"/>
<evidence type="ECO:0000256" key="3">
    <source>
        <dbReference type="RuleBase" id="RU000682"/>
    </source>
</evidence>
<dbReference type="SUPFAM" id="SSF46689">
    <property type="entry name" value="Homeodomain-like"/>
    <property type="match status" value="1"/>
</dbReference>
<dbReference type="GO" id="GO:0005634">
    <property type="term" value="C:nucleus"/>
    <property type="evidence" value="ECO:0007669"/>
    <property type="project" value="UniProtKB-SubCell"/>
</dbReference>
<gene>
    <name evidence="6" type="ORF">CEY00_Acc10661</name>
</gene>
<comment type="caution">
    <text evidence="6">The sequence shown here is derived from an EMBL/GenBank/DDBJ whole genome shotgun (WGS) entry which is preliminary data.</text>
</comment>
<keyword evidence="2 3" id="KW-0539">Nucleus</keyword>
<organism evidence="6 7">
    <name type="scientific">Actinidia chinensis var. chinensis</name>
    <name type="common">Chinese soft-hair kiwi</name>
    <dbReference type="NCBI Taxonomy" id="1590841"/>
    <lineage>
        <taxon>Eukaryota</taxon>
        <taxon>Viridiplantae</taxon>
        <taxon>Streptophyta</taxon>
        <taxon>Embryophyta</taxon>
        <taxon>Tracheophyta</taxon>
        <taxon>Spermatophyta</taxon>
        <taxon>Magnoliopsida</taxon>
        <taxon>eudicotyledons</taxon>
        <taxon>Gunneridae</taxon>
        <taxon>Pentapetalae</taxon>
        <taxon>asterids</taxon>
        <taxon>Ericales</taxon>
        <taxon>Actinidiaceae</taxon>
        <taxon>Actinidia</taxon>
    </lineage>
</organism>